<comment type="caution">
    <text evidence="1">The sequence shown here is derived from an EMBL/GenBank/DDBJ whole genome shotgun (WGS) entry which is preliminary data.</text>
</comment>
<dbReference type="AlphaFoldDB" id="A0A4R0R798"/>
<organism evidence="1 2">
    <name type="scientific">Steccherinum ochraceum</name>
    <dbReference type="NCBI Taxonomy" id="92696"/>
    <lineage>
        <taxon>Eukaryota</taxon>
        <taxon>Fungi</taxon>
        <taxon>Dikarya</taxon>
        <taxon>Basidiomycota</taxon>
        <taxon>Agaricomycotina</taxon>
        <taxon>Agaricomycetes</taxon>
        <taxon>Polyporales</taxon>
        <taxon>Steccherinaceae</taxon>
        <taxon>Steccherinum</taxon>
    </lineage>
</organism>
<reference evidence="1 2" key="1">
    <citation type="submission" date="2018-11" db="EMBL/GenBank/DDBJ databases">
        <title>Genome assembly of Steccherinum ochraceum LE-BIN_3174, the white-rot fungus of the Steccherinaceae family (The Residual Polyporoid clade, Polyporales, Basidiomycota).</title>
        <authorList>
            <person name="Fedorova T.V."/>
            <person name="Glazunova O.A."/>
            <person name="Landesman E.O."/>
            <person name="Moiseenko K.V."/>
            <person name="Psurtseva N.V."/>
            <person name="Savinova O.S."/>
            <person name="Shakhova N.V."/>
            <person name="Tyazhelova T.V."/>
            <person name="Vasina D.V."/>
        </authorList>
    </citation>
    <scope>NUCLEOTIDE SEQUENCE [LARGE SCALE GENOMIC DNA]</scope>
    <source>
        <strain evidence="1 2">LE-BIN_3174</strain>
    </source>
</reference>
<proteinExistence type="predicted"/>
<dbReference type="Proteomes" id="UP000292702">
    <property type="component" value="Unassembled WGS sequence"/>
</dbReference>
<evidence type="ECO:0000313" key="1">
    <source>
        <dbReference type="EMBL" id="TCD63362.1"/>
    </source>
</evidence>
<evidence type="ECO:0000313" key="2">
    <source>
        <dbReference type="Proteomes" id="UP000292702"/>
    </source>
</evidence>
<gene>
    <name evidence="1" type="ORF">EIP91_005640</name>
</gene>
<dbReference type="EMBL" id="RWJN01000304">
    <property type="protein sequence ID" value="TCD63362.1"/>
    <property type="molecule type" value="Genomic_DNA"/>
</dbReference>
<name>A0A4R0R798_9APHY</name>
<protein>
    <submittedName>
        <fullName evidence="1">Uncharacterized protein</fullName>
    </submittedName>
</protein>
<dbReference type="OrthoDB" id="3267578at2759"/>
<accession>A0A4R0R798</accession>
<sequence>MGAVQQNVDAPVTLRTAFKRFGMEDTFHVLAVGAFTPENLNPPLSAQYAFSKTSQLDHIRMPIYTRCLTSALVFVPDKTKIFPVPVLQTPVALPSKLVADLINYGARSGEVEVAR</sequence>
<keyword evidence="2" id="KW-1185">Reference proteome</keyword>